<evidence type="ECO:0000313" key="2">
    <source>
        <dbReference type="EMBL" id="ADB51140.1"/>
    </source>
</evidence>
<dbReference type="Proteomes" id="UP000008229">
    <property type="component" value="Chromosome"/>
</dbReference>
<dbReference type="InterPro" id="IPR008930">
    <property type="entry name" value="Terpenoid_cyclase/PrenylTrfase"/>
</dbReference>
<sequence precursor="true">MLARLIAAAVPLAAGVAVALPGSAAAYVTPADAQQAADRAVAWYRGEQAASGDIAPGGGAPAFGGDWSMIALSNAGVNPADLKSALATPSLQDFYAGEWGASGGLPGNLSTDQARALLTGHGGGIRTAKLSASRNLLARQLRFYDGKQLGLPGTVNDDMFGLLALERNGVTELTPTLAQAVRRAQTGGGWNYTTNGGAPDVDMTGAGIGTLCAAGATAADPAVASALDYLETMQDDVSGGFVSDFFGANSDSTSWVVNGMRECGVDPQGPRWTTSTGKTPLDFLVALQKSNGAFRWLASEPDDDADNLYSTQDSVTALVGDGFGAEPAPRSDAGEPLFRAEPAVADGTVVPMGLVIDHGTETAGAERACSVRAPVGGDVADLLAGAPQADPAGCATDLRFAGEGGERRLVEVNGVSADAGRRWVVSVDGGAPRETLDAEVGLGSLVSAALVERPDAKPGPPGPAPDVALPPVTPVTPTGTRAGGQRPRLVLAKATIATGRRLRLRNGGVAIALRCGRDVSAAGCRGIVRLTYKQGRRTRVAGAAQFGLAPGERATVRVALRRAFRTLLAGSAKGRVVTIVAGTRDEPTRRTTQTRATARVLR</sequence>
<name>D3F9S8_CONWI</name>
<dbReference type="OrthoDB" id="4306894at2"/>
<evidence type="ECO:0000313" key="3">
    <source>
        <dbReference type="Proteomes" id="UP000008229"/>
    </source>
</evidence>
<dbReference type="AlphaFoldDB" id="D3F9S8"/>
<dbReference type="STRING" id="469383.Cwoe_2721"/>
<dbReference type="EMBL" id="CP001854">
    <property type="protein sequence ID" value="ADB51140.1"/>
    <property type="molecule type" value="Genomic_DNA"/>
</dbReference>
<dbReference type="RefSeq" id="WP_012934191.1">
    <property type="nucleotide sequence ID" value="NC_013739.1"/>
</dbReference>
<reference evidence="2 3" key="1">
    <citation type="journal article" date="2010" name="Stand. Genomic Sci.">
        <title>Complete genome sequence of Conexibacter woesei type strain (ID131577).</title>
        <authorList>
            <person name="Pukall R."/>
            <person name="Lapidus A."/>
            <person name="Glavina Del Rio T."/>
            <person name="Copeland A."/>
            <person name="Tice H."/>
            <person name="Cheng J.-F."/>
            <person name="Lucas S."/>
            <person name="Chen F."/>
            <person name="Nolan M."/>
            <person name="Bruce D."/>
            <person name="Goodwin L."/>
            <person name="Pitluck S."/>
            <person name="Mavromatis K."/>
            <person name="Ivanova N."/>
            <person name="Ovchinnikova G."/>
            <person name="Pati A."/>
            <person name="Chen A."/>
            <person name="Palaniappan K."/>
            <person name="Land M."/>
            <person name="Hauser L."/>
            <person name="Chang Y.-J."/>
            <person name="Jeffries C.D."/>
            <person name="Chain P."/>
            <person name="Meincke L."/>
            <person name="Sims D."/>
            <person name="Brettin T."/>
            <person name="Detter J.C."/>
            <person name="Rohde M."/>
            <person name="Goeker M."/>
            <person name="Bristow J."/>
            <person name="Eisen J.A."/>
            <person name="Markowitz V."/>
            <person name="Kyrpides N.C."/>
            <person name="Klenk H.-P."/>
            <person name="Hugenholtz P."/>
        </authorList>
    </citation>
    <scope>NUCLEOTIDE SEQUENCE [LARGE SCALE GENOMIC DNA]</scope>
    <source>
        <strain evidence="3">DSM 14684 / CIP 108061 / JCM 11494 / NBRC 100937 / ID131577</strain>
    </source>
</reference>
<dbReference type="SUPFAM" id="SSF48239">
    <property type="entry name" value="Terpenoid cyclases/Protein prenyltransferases"/>
    <property type="match status" value="1"/>
</dbReference>
<dbReference type="eggNOG" id="COG1657">
    <property type="taxonomic scope" value="Bacteria"/>
</dbReference>
<dbReference type="HOGENOM" id="CLU_453238_0_0_11"/>
<evidence type="ECO:0000256" key="1">
    <source>
        <dbReference type="SAM" id="SignalP"/>
    </source>
</evidence>
<dbReference type="KEGG" id="cwo:Cwoe_2721"/>
<feature type="signal peptide" evidence="1">
    <location>
        <begin position="1"/>
        <end position="19"/>
    </location>
</feature>
<keyword evidence="1" id="KW-0732">Signal</keyword>
<reference evidence="3" key="2">
    <citation type="submission" date="2010-01" db="EMBL/GenBank/DDBJ databases">
        <title>The complete genome of Conexibacter woesei DSM 14684.</title>
        <authorList>
            <consortium name="US DOE Joint Genome Institute (JGI-PGF)"/>
            <person name="Lucas S."/>
            <person name="Copeland A."/>
            <person name="Lapidus A."/>
            <person name="Glavina del Rio T."/>
            <person name="Dalin E."/>
            <person name="Tice H."/>
            <person name="Bruce D."/>
            <person name="Goodwin L."/>
            <person name="Pitluck S."/>
            <person name="Kyrpides N."/>
            <person name="Mavromatis K."/>
            <person name="Ivanova N."/>
            <person name="Mikhailova N."/>
            <person name="Chertkov O."/>
            <person name="Brettin T."/>
            <person name="Detter J.C."/>
            <person name="Han C."/>
            <person name="Larimer F."/>
            <person name="Land M."/>
            <person name="Hauser L."/>
            <person name="Markowitz V."/>
            <person name="Cheng J.-F."/>
            <person name="Hugenholtz P."/>
            <person name="Woyke T."/>
            <person name="Wu D."/>
            <person name="Pukall R."/>
            <person name="Steenblock K."/>
            <person name="Schneider S."/>
            <person name="Klenk H.-P."/>
            <person name="Eisen J.A."/>
        </authorList>
    </citation>
    <scope>NUCLEOTIDE SEQUENCE [LARGE SCALE GENOMIC DNA]</scope>
    <source>
        <strain evidence="3">DSM 14684 / CIP 108061 / JCM 11494 / NBRC 100937 / ID131577</strain>
    </source>
</reference>
<proteinExistence type="predicted"/>
<feature type="chain" id="PRO_5039425863" evidence="1">
    <location>
        <begin position="20"/>
        <end position="602"/>
    </location>
</feature>
<accession>D3F9S8</accession>
<keyword evidence="3" id="KW-1185">Reference proteome</keyword>
<dbReference type="Gene3D" id="1.50.10.20">
    <property type="match status" value="1"/>
</dbReference>
<gene>
    <name evidence="2" type="ordered locus">Cwoe_2721</name>
</gene>
<organism evidence="2 3">
    <name type="scientific">Conexibacter woesei (strain DSM 14684 / CCUG 47730 / CIP 108061 / JCM 11494 / NBRC 100937 / ID131577)</name>
    <dbReference type="NCBI Taxonomy" id="469383"/>
    <lineage>
        <taxon>Bacteria</taxon>
        <taxon>Bacillati</taxon>
        <taxon>Actinomycetota</taxon>
        <taxon>Thermoleophilia</taxon>
        <taxon>Solirubrobacterales</taxon>
        <taxon>Conexibacteraceae</taxon>
        <taxon>Conexibacter</taxon>
    </lineage>
</organism>
<protein>
    <submittedName>
        <fullName evidence="2">Uncharacterized protein</fullName>
    </submittedName>
</protein>